<reference evidence="4 5" key="1">
    <citation type="journal article" date="2019" name="Nat. Plants">
        <title>Stout camphor tree genome fills gaps in understanding of flowering plant genome evolution.</title>
        <authorList>
            <person name="Chaw S.M."/>
            <person name="Liu Y.C."/>
            <person name="Wu Y.W."/>
            <person name="Wang H.Y."/>
            <person name="Lin C.I."/>
            <person name="Wu C.S."/>
            <person name="Ke H.M."/>
            <person name="Chang L.Y."/>
            <person name="Hsu C.Y."/>
            <person name="Yang H.T."/>
            <person name="Sudianto E."/>
            <person name="Hsu M.H."/>
            <person name="Wu K.P."/>
            <person name="Wang L.N."/>
            <person name="Leebens-Mack J.H."/>
            <person name="Tsai I.J."/>
        </authorList>
    </citation>
    <scope>NUCLEOTIDE SEQUENCE [LARGE SCALE GENOMIC DNA]</scope>
    <source>
        <strain evidence="5">cv. Chaw 1501</strain>
        <tissue evidence="4">Young leaves</tissue>
    </source>
</reference>
<feature type="coiled-coil region" evidence="1">
    <location>
        <begin position="366"/>
        <end position="435"/>
    </location>
</feature>
<dbReference type="CDD" id="cd06503">
    <property type="entry name" value="ATP-synt_Fo_b"/>
    <property type="match status" value="1"/>
</dbReference>
<proteinExistence type="predicted"/>
<feature type="compositionally biased region" description="Low complexity" evidence="2">
    <location>
        <begin position="280"/>
        <end position="298"/>
    </location>
</feature>
<feature type="compositionally biased region" description="Low complexity" evidence="2">
    <location>
        <begin position="223"/>
        <end position="244"/>
    </location>
</feature>
<dbReference type="InterPro" id="IPR007321">
    <property type="entry name" value="Transposase_28"/>
</dbReference>
<dbReference type="Proteomes" id="UP000283530">
    <property type="component" value="Unassembled WGS sequence"/>
</dbReference>
<dbReference type="Pfam" id="PF04195">
    <property type="entry name" value="Transposase_28"/>
    <property type="match status" value="1"/>
</dbReference>
<keyword evidence="5" id="KW-1185">Reference proteome</keyword>
<dbReference type="AlphaFoldDB" id="A0A443P360"/>
<protein>
    <recommendedName>
        <fullName evidence="3">Transposase (putative) gypsy type domain-containing protein</fullName>
    </recommendedName>
</protein>
<feature type="compositionally biased region" description="Acidic residues" evidence="2">
    <location>
        <begin position="520"/>
        <end position="545"/>
    </location>
</feature>
<gene>
    <name evidence="4" type="ORF">CKAN_01401200</name>
</gene>
<feature type="region of interest" description="Disordered" evidence="2">
    <location>
        <begin position="169"/>
        <end position="298"/>
    </location>
</feature>
<evidence type="ECO:0000313" key="5">
    <source>
        <dbReference type="Proteomes" id="UP000283530"/>
    </source>
</evidence>
<dbReference type="EMBL" id="QPKB01000005">
    <property type="protein sequence ID" value="RWR85161.1"/>
    <property type="molecule type" value="Genomic_DNA"/>
</dbReference>
<feature type="compositionally biased region" description="Polar residues" evidence="2">
    <location>
        <begin position="248"/>
        <end position="270"/>
    </location>
</feature>
<sequence>MLRSCRRKYRGKVIVDNDGSKVSTLFSMVNTDGDILKIVASYHIPPTVLCRRAELDEPACDDSSSDLVIYEEMLEAGLRFPMFSCLCRILHYFSLTPGRLAPNGWSVLLGFLALWRRVHQEDAFPVKFHAAYNLIESPAPNRGWYYLTPGGDFPVLSKDQEQKLQAMRNHPDKNLGILLPKESGRINGTPSDPPSFIRTGGPSLGTSSKQKAIDKEVIGARLSSRSTPPTGARPSSRSAPPSKAARVDSTSRGNSPPVTFKASSLASTPSGGARPCSHRAASPAASPQPASSSSTIATLESSSLAVPSATHSCPLRSGAPAGAPAWVGPMLGNPLVIREKLERFVFPPEVTQINALGTERVIDTFLESLAQENESIQKELSIAQKKIAALEAAREASEADLMEARERATGLETELSAARERATRAEAELVKAHERASLSEAELAQTRERALLRETVVATEMKAAHDRASQAEKELADGLADAFINGYEELQGKISTAFPDIDFSGFVPTEAPDDSNGRSDEDDDYDTGDDAEDDDEDEEGSSESD</sequence>
<keyword evidence="1" id="KW-0175">Coiled coil</keyword>
<feature type="domain" description="Transposase (putative) gypsy type" evidence="3">
    <location>
        <begin position="68"/>
        <end position="121"/>
    </location>
</feature>
<accession>A0A443P360</accession>
<comment type="caution">
    <text evidence="4">The sequence shown here is derived from an EMBL/GenBank/DDBJ whole genome shotgun (WGS) entry which is preliminary data.</text>
</comment>
<evidence type="ECO:0000256" key="2">
    <source>
        <dbReference type="SAM" id="MobiDB-lite"/>
    </source>
</evidence>
<feature type="region of interest" description="Disordered" evidence="2">
    <location>
        <begin position="499"/>
        <end position="545"/>
    </location>
</feature>
<evidence type="ECO:0000259" key="3">
    <source>
        <dbReference type="Pfam" id="PF04195"/>
    </source>
</evidence>
<evidence type="ECO:0000313" key="4">
    <source>
        <dbReference type="EMBL" id="RWR85161.1"/>
    </source>
</evidence>
<evidence type="ECO:0000256" key="1">
    <source>
        <dbReference type="SAM" id="Coils"/>
    </source>
</evidence>
<name>A0A443P360_9MAGN</name>
<organism evidence="4 5">
    <name type="scientific">Cinnamomum micranthum f. kanehirae</name>
    <dbReference type="NCBI Taxonomy" id="337451"/>
    <lineage>
        <taxon>Eukaryota</taxon>
        <taxon>Viridiplantae</taxon>
        <taxon>Streptophyta</taxon>
        <taxon>Embryophyta</taxon>
        <taxon>Tracheophyta</taxon>
        <taxon>Spermatophyta</taxon>
        <taxon>Magnoliopsida</taxon>
        <taxon>Magnoliidae</taxon>
        <taxon>Laurales</taxon>
        <taxon>Lauraceae</taxon>
        <taxon>Cinnamomum</taxon>
    </lineage>
</organism>